<dbReference type="AlphaFoldDB" id="A0A0A9AK42"/>
<proteinExistence type="predicted"/>
<sequence length="31" mass="3770">MRVQRAESAYLFFRSKVDQHCCSKTCYSFFM</sequence>
<dbReference type="EMBL" id="GBRH01246374">
    <property type="protein sequence ID" value="JAD51521.1"/>
    <property type="molecule type" value="Transcribed_RNA"/>
</dbReference>
<reference evidence="1" key="2">
    <citation type="journal article" date="2015" name="Data Brief">
        <title>Shoot transcriptome of the giant reed, Arundo donax.</title>
        <authorList>
            <person name="Barrero R.A."/>
            <person name="Guerrero F.D."/>
            <person name="Moolhuijzen P."/>
            <person name="Goolsby J.A."/>
            <person name="Tidwell J."/>
            <person name="Bellgard S.E."/>
            <person name="Bellgard M.I."/>
        </authorList>
    </citation>
    <scope>NUCLEOTIDE SEQUENCE</scope>
    <source>
        <tissue evidence="1">Shoot tissue taken approximately 20 cm above the soil surface</tissue>
    </source>
</reference>
<accession>A0A0A9AK42</accession>
<reference evidence="1" key="1">
    <citation type="submission" date="2014-09" db="EMBL/GenBank/DDBJ databases">
        <authorList>
            <person name="Magalhaes I.L.F."/>
            <person name="Oliveira U."/>
            <person name="Santos F.R."/>
            <person name="Vidigal T.H.D.A."/>
            <person name="Brescovit A.D."/>
            <person name="Santos A.J."/>
        </authorList>
    </citation>
    <scope>NUCLEOTIDE SEQUENCE</scope>
    <source>
        <tissue evidence="1">Shoot tissue taken approximately 20 cm above the soil surface</tissue>
    </source>
</reference>
<name>A0A0A9AK42_ARUDO</name>
<organism evidence="1">
    <name type="scientific">Arundo donax</name>
    <name type="common">Giant reed</name>
    <name type="synonym">Donax arundinaceus</name>
    <dbReference type="NCBI Taxonomy" id="35708"/>
    <lineage>
        <taxon>Eukaryota</taxon>
        <taxon>Viridiplantae</taxon>
        <taxon>Streptophyta</taxon>
        <taxon>Embryophyta</taxon>
        <taxon>Tracheophyta</taxon>
        <taxon>Spermatophyta</taxon>
        <taxon>Magnoliopsida</taxon>
        <taxon>Liliopsida</taxon>
        <taxon>Poales</taxon>
        <taxon>Poaceae</taxon>
        <taxon>PACMAD clade</taxon>
        <taxon>Arundinoideae</taxon>
        <taxon>Arundineae</taxon>
        <taxon>Arundo</taxon>
    </lineage>
</organism>
<evidence type="ECO:0000313" key="1">
    <source>
        <dbReference type="EMBL" id="JAD51521.1"/>
    </source>
</evidence>
<protein>
    <submittedName>
        <fullName evidence="1">Uncharacterized protein</fullName>
    </submittedName>
</protein>